<dbReference type="EMBL" id="CAFBLS010000196">
    <property type="protein sequence ID" value="CAB4882513.1"/>
    <property type="molecule type" value="Genomic_DNA"/>
</dbReference>
<proteinExistence type="predicted"/>
<name>A0A6J7EST9_9ZZZZ</name>
<feature type="transmembrane region" description="Helical" evidence="1">
    <location>
        <begin position="25"/>
        <end position="47"/>
    </location>
</feature>
<organism evidence="2">
    <name type="scientific">freshwater metagenome</name>
    <dbReference type="NCBI Taxonomy" id="449393"/>
    <lineage>
        <taxon>unclassified sequences</taxon>
        <taxon>metagenomes</taxon>
        <taxon>ecological metagenomes</taxon>
    </lineage>
</organism>
<dbReference type="AlphaFoldDB" id="A0A6J7EST9"/>
<accession>A0A6J7EST9</accession>
<keyword evidence="1" id="KW-0472">Membrane</keyword>
<evidence type="ECO:0000256" key="1">
    <source>
        <dbReference type="SAM" id="Phobius"/>
    </source>
</evidence>
<gene>
    <name evidence="2" type="ORF">UFOPK3402_01448</name>
</gene>
<protein>
    <submittedName>
        <fullName evidence="2">Unannotated protein</fullName>
    </submittedName>
</protein>
<sequence length="49" mass="5058">MGLFHAATVLASEEAAGQMSGVPSYVFGLFAFGALAVALIVTLMINVDR</sequence>
<evidence type="ECO:0000313" key="2">
    <source>
        <dbReference type="EMBL" id="CAB4882513.1"/>
    </source>
</evidence>
<keyword evidence="1" id="KW-1133">Transmembrane helix</keyword>
<reference evidence="2" key="1">
    <citation type="submission" date="2020-05" db="EMBL/GenBank/DDBJ databases">
        <authorList>
            <person name="Chiriac C."/>
            <person name="Salcher M."/>
            <person name="Ghai R."/>
            <person name="Kavagutti S V."/>
        </authorList>
    </citation>
    <scope>NUCLEOTIDE SEQUENCE</scope>
</reference>
<keyword evidence="1" id="KW-0812">Transmembrane</keyword>